<name>A0A1Y5Y3C5_KIBAR</name>
<evidence type="ECO:0000256" key="1">
    <source>
        <dbReference type="ARBA" id="ARBA00023002"/>
    </source>
</evidence>
<gene>
    <name evidence="4" type="ORF">SAMN05661093_07773</name>
</gene>
<evidence type="ECO:0000313" key="4">
    <source>
        <dbReference type="EMBL" id="SMD22992.1"/>
    </source>
</evidence>
<dbReference type="InterPro" id="IPR009100">
    <property type="entry name" value="AcylCoA_DH/oxidase_NM_dom_sf"/>
</dbReference>
<dbReference type="Pfam" id="PF02771">
    <property type="entry name" value="Acyl-CoA_dh_N"/>
    <property type="match status" value="1"/>
</dbReference>
<dbReference type="Pfam" id="PF08028">
    <property type="entry name" value="Acyl-CoA_dh_2"/>
    <property type="match status" value="1"/>
</dbReference>
<evidence type="ECO:0000313" key="5">
    <source>
        <dbReference type="Proteomes" id="UP000192674"/>
    </source>
</evidence>
<dbReference type="SUPFAM" id="SSF47203">
    <property type="entry name" value="Acyl-CoA dehydrogenase C-terminal domain-like"/>
    <property type="match status" value="1"/>
</dbReference>
<dbReference type="AlphaFoldDB" id="A0A1Y5Y3C5"/>
<evidence type="ECO:0000259" key="2">
    <source>
        <dbReference type="Pfam" id="PF02771"/>
    </source>
</evidence>
<keyword evidence="1" id="KW-0560">Oxidoreductase</keyword>
<dbReference type="EMBL" id="FWXV01000008">
    <property type="protein sequence ID" value="SMD22992.1"/>
    <property type="molecule type" value="Genomic_DNA"/>
</dbReference>
<dbReference type="GO" id="GO:0003995">
    <property type="term" value="F:acyl-CoA dehydrogenase activity"/>
    <property type="evidence" value="ECO:0007669"/>
    <property type="project" value="TreeGrafter"/>
</dbReference>
<dbReference type="PIRSF" id="PIRSF016578">
    <property type="entry name" value="HsaA"/>
    <property type="match status" value="1"/>
</dbReference>
<dbReference type="InterPro" id="IPR013107">
    <property type="entry name" value="Acyl-CoA_DH_C"/>
</dbReference>
<dbReference type="Gene3D" id="2.40.110.10">
    <property type="entry name" value="Butyryl-CoA Dehydrogenase, subunit A, domain 2"/>
    <property type="match status" value="1"/>
</dbReference>
<protein>
    <submittedName>
        <fullName evidence="4">Acyl-CoA dehydrogenase</fullName>
    </submittedName>
</protein>
<proteinExistence type="predicted"/>
<dbReference type="PANTHER" id="PTHR43884:SF12">
    <property type="entry name" value="ISOVALERYL-COA DEHYDROGENASE, MITOCHONDRIAL-RELATED"/>
    <property type="match status" value="1"/>
</dbReference>
<keyword evidence="5" id="KW-1185">Reference proteome</keyword>
<evidence type="ECO:0000259" key="3">
    <source>
        <dbReference type="Pfam" id="PF08028"/>
    </source>
</evidence>
<accession>A0A1Y5Y3C5</accession>
<feature type="domain" description="Acyl-CoA dehydrogenase C-terminal" evidence="3">
    <location>
        <begin position="238"/>
        <end position="359"/>
    </location>
</feature>
<dbReference type="InterPro" id="IPR036250">
    <property type="entry name" value="AcylCo_DH-like_C"/>
</dbReference>
<organism evidence="4 5">
    <name type="scientific">Kibdelosporangium aridum</name>
    <dbReference type="NCBI Taxonomy" id="2030"/>
    <lineage>
        <taxon>Bacteria</taxon>
        <taxon>Bacillati</taxon>
        <taxon>Actinomycetota</taxon>
        <taxon>Actinomycetes</taxon>
        <taxon>Pseudonocardiales</taxon>
        <taxon>Pseudonocardiaceae</taxon>
        <taxon>Kibdelosporangium</taxon>
    </lineage>
</organism>
<dbReference type="OrthoDB" id="2986495at2"/>
<dbReference type="InterPro" id="IPR046373">
    <property type="entry name" value="Acyl-CoA_Oxase/DH_mid-dom_sf"/>
</dbReference>
<dbReference type="GO" id="GO:0050660">
    <property type="term" value="F:flavin adenine dinucleotide binding"/>
    <property type="evidence" value="ECO:0007669"/>
    <property type="project" value="InterPro"/>
</dbReference>
<dbReference type="PANTHER" id="PTHR43884">
    <property type="entry name" value="ACYL-COA DEHYDROGENASE"/>
    <property type="match status" value="1"/>
</dbReference>
<feature type="domain" description="Acyl-CoA dehydrogenase/oxidase N-terminal" evidence="2">
    <location>
        <begin position="15"/>
        <end position="109"/>
    </location>
</feature>
<dbReference type="Gene3D" id="1.10.540.10">
    <property type="entry name" value="Acyl-CoA dehydrogenase/oxidase, N-terminal domain"/>
    <property type="match status" value="1"/>
</dbReference>
<dbReference type="SUPFAM" id="SSF56645">
    <property type="entry name" value="Acyl-CoA dehydrogenase NM domain-like"/>
    <property type="match status" value="1"/>
</dbReference>
<reference evidence="4 5" key="1">
    <citation type="submission" date="2017-04" db="EMBL/GenBank/DDBJ databases">
        <authorList>
            <person name="Afonso C.L."/>
            <person name="Miller P.J."/>
            <person name="Scott M.A."/>
            <person name="Spackman E."/>
            <person name="Goraichik I."/>
            <person name="Dimitrov K.M."/>
            <person name="Suarez D.L."/>
            <person name="Swayne D.E."/>
        </authorList>
    </citation>
    <scope>NUCLEOTIDE SEQUENCE [LARGE SCALE GENOMIC DNA]</scope>
    <source>
        <strain evidence="4 5">DSM 43828</strain>
    </source>
</reference>
<dbReference type="Gene3D" id="1.20.140.10">
    <property type="entry name" value="Butyryl-CoA Dehydrogenase, subunit A, domain 3"/>
    <property type="match status" value="1"/>
</dbReference>
<dbReference type="InterPro" id="IPR013786">
    <property type="entry name" value="AcylCoA_DH/ox_N"/>
</dbReference>
<dbReference type="InterPro" id="IPR037069">
    <property type="entry name" value="AcylCoA_DH/ox_N_sf"/>
</dbReference>
<dbReference type="RefSeq" id="WP_084431808.1">
    <property type="nucleotide sequence ID" value="NZ_FWXV01000008.1"/>
</dbReference>
<dbReference type="Proteomes" id="UP000192674">
    <property type="component" value="Unassembled WGS sequence"/>
</dbReference>
<sequence>MKAAVRTDDALAEVRAVTREHADTTDREARFPIEALDALRNRGFLGLVVPSEYGGLGATPAEMFTIAAELSRDCMSVGMIFAMHCQQVMAVVEHADRRLRTALLPRIARDQLYLASVTTEAGKGGHLLTSQAELTRDASTLHIDRFAPVVTGGAYADGFLITMRAPDARSGSDVSLVYADRTQLDVSAVGDWNPLGMRATHSIPMKIVGDIPADQVVGRHGAFRDIAVRTFAPLAHLGWASCWLGTADGALARTVRMLRDTRQRRDLNSELLLHRLSQARQRLDTVHALIQHATDVLAAGVADISTPRVQLLLNAVKLTASKECVAVVDDLIELAGLRHGYLCDSALKLERALRDLRSASLNYGNDRLHAADGALVLMDRDVRHV</sequence>